<keyword evidence="3 11" id="KW-0004">4Fe-4S</keyword>
<comment type="PTM">
    <text evidence="11">The Fe-S cluster can be nitrosylated by nitric oxide (NO).</text>
</comment>
<evidence type="ECO:0000259" key="12">
    <source>
        <dbReference type="PROSITE" id="PS51674"/>
    </source>
</evidence>
<keyword evidence="7 11" id="KW-0805">Transcription regulation</keyword>
<name>A0AB33T2R6_9MYCO</name>
<evidence type="ECO:0000256" key="1">
    <source>
        <dbReference type="ARBA" id="ARBA00004496"/>
    </source>
</evidence>
<dbReference type="HAMAP" id="MF_01479">
    <property type="entry name" value="WhiB"/>
    <property type="match status" value="1"/>
</dbReference>
<dbReference type="Pfam" id="PF02467">
    <property type="entry name" value="Whib"/>
    <property type="match status" value="1"/>
</dbReference>
<dbReference type="GO" id="GO:0046872">
    <property type="term" value="F:metal ion binding"/>
    <property type="evidence" value="ECO:0007669"/>
    <property type="project" value="UniProtKB-KW"/>
</dbReference>
<feature type="domain" description="4Fe-4S Wbl-type" evidence="12">
    <location>
        <begin position="37"/>
        <end position="96"/>
    </location>
</feature>
<evidence type="ECO:0000256" key="7">
    <source>
        <dbReference type="ARBA" id="ARBA00023015"/>
    </source>
</evidence>
<evidence type="ECO:0000256" key="3">
    <source>
        <dbReference type="ARBA" id="ARBA00022485"/>
    </source>
</evidence>
<dbReference type="GO" id="GO:0047134">
    <property type="term" value="F:protein-disulfide reductase [NAD(P)H] activity"/>
    <property type="evidence" value="ECO:0007669"/>
    <property type="project" value="TreeGrafter"/>
</dbReference>
<dbReference type="InterPro" id="IPR003482">
    <property type="entry name" value="Whib"/>
</dbReference>
<evidence type="ECO:0000256" key="11">
    <source>
        <dbReference type="HAMAP-Rule" id="MF_01479"/>
    </source>
</evidence>
<dbReference type="GO" id="GO:0003677">
    <property type="term" value="F:DNA binding"/>
    <property type="evidence" value="ECO:0007669"/>
    <property type="project" value="UniProtKB-UniRule"/>
</dbReference>
<dbReference type="GO" id="GO:0045454">
    <property type="term" value="P:cell redox homeostasis"/>
    <property type="evidence" value="ECO:0007669"/>
    <property type="project" value="TreeGrafter"/>
</dbReference>
<dbReference type="GO" id="GO:0005737">
    <property type="term" value="C:cytoplasm"/>
    <property type="evidence" value="ECO:0007669"/>
    <property type="project" value="UniProtKB-SubCell"/>
</dbReference>
<dbReference type="Proteomes" id="UP000038487">
    <property type="component" value="Unassembled WGS sequence"/>
</dbReference>
<evidence type="ECO:0000313" key="14">
    <source>
        <dbReference type="Proteomes" id="UP000038487"/>
    </source>
</evidence>
<accession>A0AB33T2R6</accession>
<keyword evidence="5 11" id="KW-0408">Iron</keyword>
<comment type="function">
    <text evidence="11">Acts as a transcriptional regulator. Probably redox-responsive. The apo- but not holo-form probably binds DNA.</text>
</comment>
<keyword evidence="9 11" id="KW-1015">Disulfide bond</keyword>
<dbReference type="PANTHER" id="PTHR38839">
    <property type="entry name" value="TRANSCRIPTIONAL REGULATOR WHID-RELATED"/>
    <property type="match status" value="1"/>
</dbReference>
<evidence type="ECO:0000256" key="8">
    <source>
        <dbReference type="ARBA" id="ARBA00023125"/>
    </source>
</evidence>
<gene>
    <name evidence="11" type="primary">whiB</name>
    <name evidence="13" type="ORF">ERS075527_01178</name>
</gene>
<keyword evidence="6 11" id="KW-0411">Iron-sulfur</keyword>
<dbReference type="InterPro" id="IPR034768">
    <property type="entry name" value="4FE4S_WBL"/>
</dbReference>
<comment type="subcellular location">
    <subcellularLocation>
        <location evidence="1 11">Cytoplasm</location>
    </subcellularLocation>
</comment>
<organism evidence="13 14">
    <name type="scientific">Mycobacteroides abscessus</name>
    <dbReference type="NCBI Taxonomy" id="36809"/>
    <lineage>
        <taxon>Bacteria</taxon>
        <taxon>Bacillati</taxon>
        <taxon>Actinomycetota</taxon>
        <taxon>Actinomycetes</taxon>
        <taxon>Mycobacteriales</taxon>
        <taxon>Mycobacteriaceae</taxon>
        <taxon>Mycobacteroides</taxon>
    </lineage>
</organism>
<keyword evidence="8 11" id="KW-0238">DNA-binding</keyword>
<feature type="binding site" evidence="11">
    <location>
        <position position="72"/>
    </location>
    <ligand>
        <name>[4Fe-4S] cluster</name>
        <dbReference type="ChEBI" id="CHEBI:49883"/>
    </ligand>
</feature>
<dbReference type="GO" id="GO:0045892">
    <property type="term" value="P:negative regulation of DNA-templated transcription"/>
    <property type="evidence" value="ECO:0007669"/>
    <property type="project" value="TreeGrafter"/>
</dbReference>
<evidence type="ECO:0000256" key="9">
    <source>
        <dbReference type="ARBA" id="ARBA00023157"/>
    </source>
</evidence>
<dbReference type="EMBL" id="CSUW01000002">
    <property type="protein sequence ID" value="CPT12339.1"/>
    <property type="molecule type" value="Genomic_DNA"/>
</dbReference>
<evidence type="ECO:0000256" key="5">
    <source>
        <dbReference type="ARBA" id="ARBA00023004"/>
    </source>
</evidence>
<protein>
    <recommendedName>
        <fullName evidence="11">Transcriptional regulator WhiB</fullName>
    </recommendedName>
</protein>
<evidence type="ECO:0000313" key="13">
    <source>
        <dbReference type="EMBL" id="CPT12339.1"/>
    </source>
</evidence>
<dbReference type="GO" id="GO:0035731">
    <property type="term" value="F:dinitrosyl-iron complex binding"/>
    <property type="evidence" value="ECO:0007669"/>
    <property type="project" value="UniProtKB-UniRule"/>
</dbReference>
<feature type="binding site" evidence="11">
    <location>
        <position position="66"/>
    </location>
    <ligand>
        <name>[4Fe-4S] cluster</name>
        <dbReference type="ChEBI" id="CHEBI:49883"/>
    </ligand>
</feature>
<dbReference type="GO" id="GO:0051539">
    <property type="term" value="F:4 iron, 4 sulfur cluster binding"/>
    <property type="evidence" value="ECO:0007669"/>
    <property type="project" value="UniProtKB-UniRule"/>
</dbReference>
<comment type="cofactor">
    <cofactor evidence="11">
        <name>[4Fe-4S] cluster</name>
        <dbReference type="ChEBI" id="CHEBI:49883"/>
    </cofactor>
    <text evidence="11">Binds 1 [4Fe-4S] cluster per subunit. Following nitrosylation of the [4Fe-4S] cluster binds 1 [4Fe-8(NO)] cluster per subunit.</text>
</comment>
<evidence type="ECO:0000256" key="2">
    <source>
        <dbReference type="ARBA" id="ARBA00006597"/>
    </source>
</evidence>
<reference evidence="13 14" key="1">
    <citation type="submission" date="2015-03" db="EMBL/GenBank/DDBJ databases">
        <authorList>
            <consortium name="Pathogen Informatics"/>
            <person name="Murphy D."/>
        </authorList>
    </citation>
    <scope>NUCLEOTIDE SEQUENCE [LARGE SCALE GENOMIC DNA]</scope>
    <source>
        <strain evidence="13 14">PAP036</strain>
    </source>
</reference>
<sequence length="104" mass="11581">MTHSSPTDWIAGGSVAADIVGCLTGLVADLSWQDEAACRGLPTEWWFPDQGGSRECKRAKEICHGCPVKLQCLQFAIEVHDQHGIYGELSLKDRRRWNQERKAG</sequence>
<evidence type="ECO:0000256" key="4">
    <source>
        <dbReference type="ARBA" id="ARBA00022723"/>
    </source>
</evidence>
<keyword evidence="4 11" id="KW-0479">Metal-binding</keyword>
<dbReference type="RefSeq" id="WP_005059219.1">
    <property type="nucleotide sequence ID" value="NZ_CSUW01000002.1"/>
</dbReference>
<keyword evidence="11" id="KW-0963">Cytoplasm</keyword>
<comment type="PTM">
    <text evidence="11">Upon Fe-S cluster removal intramolecular disulfide bonds are formed.</text>
</comment>
<evidence type="ECO:0000256" key="6">
    <source>
        <dbReference type="ARBA" id="ARBA00023014"/>
    </source>
</evidence>
<keyword evidence="10 11" id="KW-0804">Transcription</keyword>
<dbReference type="AlphaFoldDB" id="A0AB33T2R6"/>
<comment type="caution">
    <text evidence="13">The sequence shown here is derived from an EMBL/GenBank/DDBJ whole genome shotgun (WGS) entry which is preliminary data.</text>
</comment>
<proteinExistence type="inferred from homology"/>
<feature type="binding site" evidence="11">
    <location>
        <position position="63"/>
    </location>
    <ligand>
        <name>[4Fe-4S] cluster</name>
        <dbReference type="ChEBI" id="CHEBI:49883"/>
    </ligand>
</feature>
<feature type="binding site" evidence="11">
    <location>
        <position position="38"/>
    </location>
    <ligand>
        <name>[4Fe-4S] cluster</name>
        <dbReference type="ChEBI" id="CHEBI:49883"/>
    </ligand>
</feature>
<comment type="similarity">
    <text evidence="2 11">Belongs to the WhiB family.</text>
</comment>
<dbReference type="PROSITE" id="PS51674">
    <property type="entry name" value="4FE4S_WBL"/>
    <property type="match status" value="1"/>
</dbReference>
<evidence type="ECO:0000256" key="10">
    <source>
        <dbReference type="ARBA" id="ARBA00023163"/>
    </source>
</evidence>